<name>A0A7L6ARQ1_9GAMM</name>
<evidence type="ECO:0000256" key="1">
    <source>
        <dbReference type="ARBA" id="ARBA00023235"/>
    </source>
</evidence>
<dbReference type="InterPro" id="IPR001920">
    <property type="entry name" value="Asp/Glu_race"/>
</dbReference>
<reference evidence="2" key="1">
    <citation type="submission" date="2020-06" db="EMBL/GenBank/DDBJ databases">
        <title>Analysis procedures for assessing recovery of high quality, complete, closed genomes from Nanopore long read metagenome sequencing.</title>
        <authorList>
            <person name="Bessarab I."/>
            <person name="Arumugam K."/>
            <person name="Haryono M."/>
            <person name="Liu X."/>
            <person name="Roy S."/>
            <person name="Zuniga-Montanez R.E."/>
            <person name="Qiu G."/>
            <person name="Drautz-Moses D.I."/>
            <person name="Law Y.Y."/>
            <person name="Wuertz S."/>
            <person name="Lauro F.M."/>
            <person name="Huson D.H."/>
            <person name="Williams R.B."/>
        </authorList>
    </citation>
    <scope>NUCLEOTIDE SEQUENCE [LARGE SCALE GENOMIC DNA]</scope>
    <source>
        <strain evidence="2">SSD2</strain>
    </source>
</reference>
<dbReference type="Proteomes" id="UP000510621">
    <property type="component" value="Chromosome"/>
</dbReference>
<gene>
    <name evidence="2" type="ORF">HZT40_09170</name>
</gene>
<keyword evidence="3" id="KW-1185">Reference proteome</keyword>
<dbReference type="GO" id="GO:0047661">
    <property type="term" value="F:amino-acid racemase activity"/>
    <property type="evidence" value="ECO:0007669"/>
    <property type="project" value="InterPro"/>
</dbReference>
<dbReference type="Pfam" id="PF01177">
    <property type="entry name" value="Asp_Glu_race"/>
    <property type="match status" value="1"/>
</dbReference>
<evidence type="ECO:0000313" key="2">
    <source>
        <dbReference type="EMBL" id="QLQ31733.1"/>
    </source>
</evidence>
<dbReference type="AlphaFoldDB" id="A0A7L6ARQ1"/>
<protein>
    <submittedName>
        <fullName evidence="2">Aspartate/glutamate racemase family protein</fullName>
    </submittedName>
</protein>
<evidence type="ECO:0000313" key="3">
    <source>
        <dbReference type="Proteomes" id="UP000510621"/>
    </source>
</evidence>
<keyword evidence="1" id="KW-0413">Isomerase</keyword>
<dbReference type="SUPFAM" id="SSF53681">
    <property type="entry name" value="Aspartate/glutamate racemase"/>
    <property type="match status" value="2"/>
</dbReference>
<dbReference type="PANTHER" id="PTHR21198:SF7">
    <property type="entry name" value="ASPARTATE-GLUTAMATE RACEMASE FAMILY"/>
    <property type="match status" value="1"/>
</dbReference>
<organism evidence="2 3">
    <name type="scientific">Candidatus Thiothrix singaporensis</name>
    <dbReference type="NCBI Taxonomy" id="2799669"/>
    <lineage>
        <taxon>Bacteria</taxon>
        <taxon>Pseudomonadati</taxon>
        <taxon>Pseudomonadota</taxon>
        <taxon>Gammaproteobacteria</taxon>
        <taxon>Thiotrichales</taxon>
        <taxon>Thiotrichaceae</taxon>
        <taxon>Thiothrix</taxon>
    </lineage>
</organism>
<sequence>MDRVTAASQGRLPRLIMYSVAMNPTIENAFLQGAVDSAATPRQQVRSLLNEAVQHFLANRVTTVAMACNTLQDELTALCRDNGLHNINMIDTTTAAIRQHNARRVLILGTASTYCDDLYGKRLHNDGLECIYPSAAQQDFIETYIRFALDQDISVGARQQFAERVRRMAYATGADGVVLACTDLSGDLDEADCGLMVFDSLQLLAQAASEHVLGKDELFV</sequence>
<dbReference type="Gene3D" id="3.40.50.1860">
    <property type="match status" value="2"/>
</dbReference>
<dbReference type="InterPro" id="IPR015942">
    <property type="entry name" value="Asp/Glu/hydantoin_racemase"/>
</dbReference>
<proteinExistence type="predicted"/>
<dbReference type="PANTHER" id="PTHR21198">
    <property type="entry name" value="GLUTAMATE RACEMASE"/>
    <property type="match status" value="1"/>
</dbReference>
<dbReference type="KEGG" id="this:HZT40_09170"/>
<dbReference type="EMBL" id="CP059265">
    <property type="protein sequence ID" value="QLQ31733.1"/>
    <property type="molecule type" value="Genomic_DNA"/>
</dbReference>
<accession>A0A7L6ARQ1</accession>